<dbReference type="Pfam" id="PF00115">
    <property type="entry name" value="COX1"/>
    <property type="match status" value="1"/>
</dbReference>
<dbReference type="UniPathway" id="UPA00705"/>
<feature type="transmembrane region" description="Helical" evidence="3">
    <location>
        <begin position="487"/>
        <end position="508"/>
    </location>
</feature>
<dbReference type="EMBL" id="CP042382">
    <property type="protein sequence ID" value="QEA38940.1"/>
    <property type="molecule type" value="Genomic_DNA"/>
</dbReference>
<feature type="transmembrane region" description="Helical" evidence="3">
    <location>
        <begin position="6"/>
        <end position="27"/>
    </location>
</feature>
<reference evidence="5 6" key="1">
    <citation type="submission" date="2019-06" db="EMBL/GenBank/DDBJ databases">
        <title>Genome analyses of bacteria isolated from kimchi.</title>
        <authorList>
            <person name="Lee S."/>
            <person name="Ahn S."/>
            <person name="Roh S."/>
        </authorList>
    </citation>
    <scope>NUCLEOTIDE SEQUENCE [LARGE SCALE GENOMIC DNA]</scope>
    <source>
        <strain evidence="5 6">CBA4606</strain>
    </source>
</reference>
<dbReference type="Proteomes" id="UP000321272">
    <property type="component" value="Chromosome"/>
</dbReference>
<feature type="transmembrane region" description="Helical" evidence="3">
    <location>
        <begin position="77"/>
        <end position="99"/>
    </location>
</feature>
<dbReference type="InterPro" id="IPR036927">
    <property type="entry name" value="Cyt_c_oxase-like_su1_sf"/>
</dbReference>
<feature type="transmembrane region" description="Helical" evidence="3">
    <location>
        <begin position="364"/>
        <end position="381"/>
    </location>
</feature>
<dbReference type="AlphaFoldDB" id="A0A5B8SW27"/>
<feature type="domain" description="Cytochrome oxidase subunit I profile" evidence="4">
    <location>
        <begin position="258"/>
        <end position="529"/>
    </location>
</feature>
<keyword evidence="6" id="KW-1185">Reference proteome</keyword>
<dbReference type="SUPFAM" id="SSF81442">
    <property type="entry name" value="Cytochrome c oxidase subunit I-like"/>
    <property type="match status" value="1"/>
</dbReference>
<keyword evidence="1" id="KW-0249">Electron transport</keyword>
<feature type="transmembrane region" description="Helical" evidence="3">
    <location>
        <begin position="158"/>
        <end position="182"/>
    </location>
</feature>
<dbReference type="KEGG" id="paur:FGL86_07535"/>
<feature type="region of interest" description="Disordered" evidence="2">
    <location>
        <begin position="43"/>
        <end position="67"/>
    </location>
</feature>
<feature type="transmembrane region" description="Helical" evidence="3">
    <location>
        <begin position="128"/>
        <end position="146"/>
    </location>
</feature>
<dbReference type="GO" id="GO:0015990">
    <property type="term" value="P:electron transport coupled proton transport"/>
    <property type="evidence" value="ECO:0007669"/>
    <property type="project" value="TreeGrafter"/>
</dbReference>
<keyword evidence="3" id="KW-1133">Transmembrane helix</keyword>
<dbReference type="GO" id="GO:0006119">
    <property type="term" value="P:oxidative phosphorylation"/>
    <property type="evidence" value="ECO:0007669"/>
    <property type="project" value="UniProtKB-UniPathway"/>
</dbReference>
<keyword evidence="3" id="KW-0472">Membrane</keyword>
<dbReference type="PANTHER" id="PTHR10422">
    <property type="entry name" value="CYTOCHROME C OXIDASE SUBUNIT 1"/>
    <property type="match status" value="1"/>
</dbReference>
<keyword evidence="1" id="KW-0813">Transport</keyword>
<accession>A0A5B8SW27</accession>
<protein>
    <recommendedName>
        <fullName evidence="4">Cytochrome oxidase subunit I profile domain-containing protein</fullName>
    </recommendedName>
</protein>
<evidence type="ECO:0000256" key="2">
    <source>
        <dbReference type="SAM" id="MobiDB-lite"/>
    </source>
</evidence>
<evidence type="ECO:0000313" key="6">
    <source>
        <dbReference type="Proteomes" id="UP000321272"/>
    </source>
</evidence>
<feature type="transmembrane region" description="Helical" evidence="3">
    <location>
        <begin position="259"/>
        <end position="281"/>
    </location>
</feature>
<dbReference type="GO" id="GO:0020037">
    <property type="term" value="F:heme binding"/>
    <property type="evidence" value="ECO:0007669"/>
    <property type="project" value="InterPro"/>
</dbReference>
<feature type="compositionally biased region" description="Basic and acidic residues" evidence="2">
    <location>
        <begin position="43"/>
        <end position="56"/>
    </location>
</feature>
<dbReference type="RefSeq" id="WP_147183996.1">
    <property type="nucleotide sequence ID" value="NZ_CP042382.1"/>
</dbReference>
<dbReference type="GO" id="GO:0016020">
    <property type="term" value="C:membrane"/>
    <property type="evidence" value="ECO:0007669"/>
    <property type="project" value="InterPro"/>
</dbReference>
<dbReference type="GO" id="GO:0022904">
    <property type="term" value="P:respiratory electron transport chain"/>
    <property type="evidence" value="ECO:0007669"/>
    <property type="project" value="TreeGrafter"/>
</dbReference>
<gene>
    <name evidence="5" type="ORF">FGL86_07535</name>
</gene>
<feature type="transmembrane region" description="Helical" evidence="3">
    <location>
        <begin position="433"/>
        <end position="459"/>
    </location>
</feature>
<dbReference type="PROSITE" id="PS50855">
    <property type="entry name" value="COX1"/>
    <property type="match status" value="1"/>
</dbReference>
<name>A0A5B8SW27_9GAMM</name>
<keyword evidence="1" id="KW-0679">Respiratory chain</keyword>
<evidence type="ECO:0000256" key="1">
    <source>
        <dbReference type="ARBA" id="ARBA00022660"/>
    </source>
</evidence>
<organism evidence="5 6">
    <name type="scientific">Pistricoccus aurantiacus</name>
    <dbReference type="NCBI Taxonomy" id="1883414"/>
    <lineage>
        <taxon>Bacteria</taxon>
        <taxon>Pseudomonadati</taxon>
        <taxon>Pseudomonadota</taxon>
        <taxon>Gammaproteobacteria</taxon>
        <taxon>Oceanospirillales</taxon>
        <taxon>Halomonadaceae</taxon>
        <taxon>Pistricoccus</taxon>
    </lineage>
</organism>
<dbReference type="PANTHER" id="PTHR10422:SF29">
    <property type="entry name" value="CYTOCHROME C OXIDASE SUBUNIT 1 HOMOLOG, BACTEROID"/>
    <property type="match status" value="1"/>
</dbReference>
<feature type="transmembrane region" description="Helical" evidence="3">
    <location>
        <begin position="226"/>
        <end position="247"/>
    </location>
</feature>
<feature type="transmembrane region" description="Helical" evidence="3">
    <location>
        <begin position="321"/>
        <end position="343"/>
    </location>
</feature>
<sequence>MTLTIGTLLAFSFAASLLAVAALIWAISTRQFNVTQEDAKTIFEEGDEGRLDDPTAKRSATASTEEDSRMTPAWRRLLLTMFVTAVLWLVFGSVFGVIASLKMHLPDWLTGSAPMTFGRMRTMHLNSVIYGFLSVGGIGAAMWLVPTIFKTSLERVELAMGGAILWNICVAAGVTAIAFGWTDGLEWLEIPWQIDIGLAIAGALMAASLLYTAAARNVHHIYVTGWYYMAALLWFPALFLLANLPGVHAGAQQATTNWWFAHNVLGLWLTPLGLGAAYYFIPKIIGKPIYSYRLSLLGFWALALFYSQVGMHHLIGGPIPTWVVSLSVVQSVMMVVSVLAVAINQHTLSLGNLWAWRESLPLRFIALGAIMYTLASLQGSLEAVRAFNTIVHFTHYTVGHAHLGAYAFVAWVLFGAIYYLLPRLTGRPWPSRAMIALHFWLVAAGFTVYFVSLTLGGWLQGMAMLDPTRDFIESMQLTIPYLTGRSIGGSLMTLGHLVFAYNVFALLLGKREDSRAGSASNVASTQTGA</sequence>
<dbReference type="OrthoDB" id="9806838at2"/>
<keyword evidence="3" id="KW-0812">Transmembrane</keyword>
<evidence type="ECO:0000313" key="5">
    <source>
        <dbReference type="EMBL" id="QEA38940.1"/>
    </source>
</evidence>
<proteinExistence type="predicted"/>
<feature type="transmembrane region" description="Helical" evidence="3">
    <location>
        <begin position="401"/>
        <end position="421"/>
    </location>
</feature>
<dbReference type="InterPro" id="IPR023616">
    <property type="entry name" value="Cyt_c_oxase-like_su1_dom"/>
</dbReference>
<dbReference type="InterPro" id="IPR000883">
    <property type="entry name" value="Cyt_C_Oxase_1"/>
</dbReference>
<feature type="transmembrane region" description="Helical" evidence="3">
    <location>
        <begin position="293"/>
        <end position="315"/>
    </location>
</feature>
<dbReference type="GO" id="GO:0004129">
    <property type="term" value="F:cytochrome-c oxidase activity"/>
    <property type="evidence" value="ECO:0007669"/>
    <property type="project" value="InterPro"/>
</dbReference>
<dbReference type="Gene3D" id="1.20.210.10">
    <property type="entry name" value="Cytochrome c oxidase-like, subunit I domain"/>
    <property type="match status" value="1"/>
</dbReference>
<evidence type="ECO:0000259" key="4">
    <source>
        <dbReference type="PROSITE" id="PS50855"/>
    </source>
</evidence>
<evidence type="ECO:0000256" key="3">
    <source>
        <dbReference type="SAM" id="Phobius"/>
    </source>
</evidence>
<feature type="transmembrane region" description="Helical" evidence="3">
    <location>
        <begin position="194"/>
        <end position="214"/>
    </location>
</feature>